<dbReference type="AlphaFoldDB" id="A0A645BR22"/>
<accession>A0A645BR22</accession>
<dbReference type="Gene3D" id="3.20.20.70">
    <property type="entry name" value="Aldolase class I"/>
    <property type="match status" value="1"/>
</dbReference>
<evidence type="ECO:0000313" key="3">
    <source>
        <dbReference type="EMBL" id="MPM67558.1"/>
    </source>
</evidence>
<evidence type="ECO:0000259" key="1">
    <source>
        <dbReference type="Pfam" id="PF04459"/>
    </source>
</evidence>
<feature type="domain" description="Putative radical SAM N-terminal" evidence="2">
    <location>
        <begin position="65"/>
        <end position="215"/>
    </location>
</feature>
<gene>
    <name evidence="3" type="ORF">SDC9_114481</name>
</gene>
<dbReference type="Pfam" id="PF04459">
    <property type="entry name" value="DUF512"/>
    <property type="match status" value="1"/>
</dbReference>
<dbReference type="EMBL" id="VSSQ01021758">
    <property type="protein sequence ID" value="MPM67558.1"/>
    <property type="molecule type" value="Genomic_DNA"/>
</dbReference>
<reference evidence="3" key="1">
    <citation type="submission" date="2019-08" db="EMBL/GenBank/DDBJ databases">
        <authorList>
            <person name="Kucharzyk K."/>
            <person name="Murdoch R.W."/>
            <person name="Higgins S."/>
            <person name="Loffler F."/>
        </authorList>
    </citation>
    <scope>NUCLEOTIDE SEQUENCE</scope>
</reference>
<dbReference type="Gene3D" id="2.30.42.10">
    <property type="match status" value="1"/>
</dbReference>
<sequence length="432" mass="48224">MAVRISGVEKHSIAQRHGIKNGDVLLKIGEEEICDVLDYRFYMTAKKLTLSLVRGETPYSVTVKKNEYDDLGLEFETYLMDKQRSCRNNCIFCFIDQNPKGMRESIYFKDDDDRLSFLFGNYITLTNLTDHDVDRILRMHISPINISVHTTDPELRVKMMHNRFAGSSLQRLYRLCEGNIKINTQLVLCPGYNDGAALERTLSDLDPLVPKIQSIACVPVGLTAYREGLTQLHPFTQAEAAQTIDTIEKYADRWFARHGLRVGYPADEFFLLAGRPIPPAEYYGDFANLENGVGLIANAELEFCGLLPLLVPNETPRRISVATGVAAGESIKKLCSKAEVCDPALKVEVYPIPSRFFGGRITVTGLVTGSDIIAELKGRLLGDLLIIPSCMLRREQDKFLDDTTPEEVSKILGIPVKVVQDDGASLAEALVE</sequence>
<dbReference type="InterPro" id="IPR058240">
    <property type="entry name" value="rSAM_sf"/>
</dbReference>
<protein>
    <submittedName>
        <fullName evidence="3">Uncharacterized protein</fullName>
    </submittedName>
</protein>
<dbReference type="InterPro" id="IPR036034">
    <property type="entry name" value="PDZ_sf"/>
</dbReference>
<proteinExistence type="predicted"/>
<dbReference type="Pfam" id="PF19238">
    <property type="entry name" value="Radical_SAM_2"/>
    <property type="match status" value="1"/>
</dbReference>
<dbReference type="InterPro" id="IPR007549">
    <property type="entry name" value="DUF512"/>
</dbReference>
<comment type="caution">
    <text evidence="3">The sequence shown here is derived from an EMBL/GenBank/DDBJ whole genome shotgun (WGS) entry which is preliminary data.</text>
</comment>
<dbReference type="SUPFAM" id="SSF50156">
    <property type="entry name" value="PDZ domain-like"/>
    <property type="match status" value="1"/>
</dbReference>
<dbReference type="InterPro" id="IPR045375">
    <property type="entry name" value="Put_radical_SAM-like_N"/>
</dbReference>
<name>A0A645BR22_9ZZZZ</name>
<feature type="domain" description="DUF512" evidence="1">
    <location>
        <begin position="218"/>
        <end position="420"/>
    </location>
</feature>
<dbReference type="SUPFAM" id="SSF102114">
    <property type="entry name" value="Radical SAM enzymes"/>
    <property type="match status" value="1"/>
</dbReference>
<organism evidence="3">
    <name type="scientific">bioreactor metagenome</name>
    <dbReference type="NCBI Taxonomy" id="1076179"/>
    <lineage>
        <taxon>unclassified sequences</taxon>
        <taxon>metagenomes</taxon>
        <taxon>ecological metagenomes</taxon>
    </lineage>
</organism>
<evidence type="ECO:0000259" key="2">
    <source>
        <dbReference type="Pfam" id="PF19238"/>
    </source>
</evidence>
<dbReference type="InterPro" id="IPR013785">
    <property type="entry name" value="Aldolase_TIM"/>
</dbReference>